<reference evidence="2 3" key="2">
    <citation type="journal article" date="2018" name="New Phytol.">
        <title>High intraspecific genome diversity in the model arbuscular mycorrhizal symbiont Rhizophagus irregularis.</title>
        <authorList>
            <person name="Chen E.C.H."/>
            <person name="Morin E."/>
            <person name="Beaudet D."/>
            <person name="Noel J."/>
            <person name="Yildirir G."/>
            <person name="Ndikumana S."/>
            <person name="Charron P."/>
            <person name="St-Onge C."/>
            <person name="Giorgi J."/>
            <person name="Kruger M."/>
            <person name="Marton T."/>
            <person name="Ropars J."/>
            <person name="Grigoriev I.V."/>
            <person name="Hainaut M."/>
            <person name="Henrissat B."/>
            <person name="Roux C."/>
            <person name="Martin F."/>
            <person name="Corradi N."/>
        </authorList>
    </citation>
    <scope>NUCLEOTIDE SEQUENCE [LARGE SCALE GENOMIC DNA]</scope>
    <source>
        <strain evidence="2 3">DAOM 197198</strain>
    </source>
</reference>
<reference evidence="2 3" key="1">
    <citation type="journal article" date="2013" name="Proc. Natl. Acad. Sci. U.S.A.">
        <title>Genome of an arbuscular mycorrhizal fungus provides insight into the oldest plant symbiosis.</title>
        <authorList>
            <person name="Tisserant E."/>
            <person name="Malbreil M."/>
            <person name="Kuo A."/>
            <person name="Kohler A."/>
            <person name="Symeonidi A."/>
            <person name="Balestrini R."/>
            <person name="Charron P."/>
            <person name="Duensing N."/>
            <person name="Frei Dit Frey N."/>
            <person name="Gianinazzi-Pearson V."/>
            <person name="Gilbert L.B."/>
            <person name="Handa Y."/>
            <person name="Herr J.R."/>
            <person name="Hijri M."/>
            <person name="Koul R."/>
            <person name="Kawaguchi M."/>
            <person name="Krajinski F."/>
            <person name="Lammers P.J."/>
            <person name="Masclaux F.G."/>
            <person name="Murat C."/>
            <person name="Morin E."/>
            <person name="Ndikumana S."/>
            <person name="Pagni M."/>
            <person name="Petitpierre D."/>
            <person name="Requena N."/>
            <person name="Rosikiewicz P."/>
            <person name="Riley R."/>
            <person name="Saito K."/>
            <person name="San Clemente H."/>
            <person name="Shapiro H."/>
            <person name="van Tuinen D."/>
            <person name="Becard G."/>
            <person name="Bonfante P."/>
            <person name="Paszkowski U."/>
            <person name="Shachar-Hill Y.Y."/>
            <person name="Tuskan G.A."/>
            <person name="Young P.W."/>
            <person name="Sanders I.R."/>
            <person name="Henrissat B."/>
            <person name="Rensing S.A."/>
            <person name="Grigoriev I.V."/>
            <person name="Corradi N."/>
            <person name="Roux C."/>
            <person name="Martin F."/>
        </authorList>
    </citation>
    <scope>NUCLEOTIDE SEQUENCE [LARGE SCALE GENOMIC DNA]</scope>
    <source>
        <strain evidence="2 3">DAOM 197198</strain>
    </source>
</reference>
<dbReference type="EMBL" id="AUPC02000591">
    <property type="protein sequence ID" value="POG57965.1"/>
    <property type="molecule type" value="Genomic_DNA"/>
</dbReference>
<proteinExistence type="predicted"/>
<keyword evidence="1" id="KW-0472">Membrane</keyword>
<organism evidence="2 3">
    <name type="scientific">Rhizophagus irregularis (strain DAOM 181602 / DAOM 197198 / MUCL 43194)</name>
    <name type="common">Arbuscular mycorrhizal fungus</name>
    <name type="synonym">Glomus intraradices</name>
    <dbReference type="NCBI Taxonomy" id="747089"/>
    <lineage>
        <taxon>Eukaryota</taxon>
        <taxon>Fungi</taxon>
        <taxon>Fungi incertae sedis</taxon>
        <taxon>Mucoromycota</taxon>
        <taxon>Glomeromycotina</taxon>
        <taxon>Glomeromycetes</taxon>
        <taxon>Glomerales</taxon>
        <taxon>Glomeraceae</taxon>
        <taxon>Rhizophagus</taxon>
    </lineage>
</organism>
<protein>
    <submittedName>
        <fullName evidence="2">Uncharacterized protein</fullName>
    </submittedName>
</protein>
<accession>A0A2P4NXU8</accession>
<comment type="caution">
    <text evidence="2">The sequence shown here is derived from an EMBL/GenBank/DDBJ whole genome shotgun (WGS) entry which is preliminary data.</text>
</comment>
<feature type="transmembrane region" description="Helical" evidence="1">
    <location>
        <begin position="41"/>
        <end position="59"/>
    </location>
</feature>
<keyword evidence="1" id="KW-0812">Transmembrane</keyword>
<feature type="non-terminal residue" evidence="2">
    <location>
        <position position="68"/>
    </location>
</feature>
<evidence type="ECO:0000313" key="3">
    <source>
        <dbReference type="Proteomes" id="UP000018888"/>
    </source>
</evidence>
<keyword evidence="3" id="KW-1185">Reference proteome</keyword>
<evidence type="ECO:0000256" key="1">
    <source>
        <dbReference type="SAM" id="Phobius"/>
    </source>
</evidence>
<name>A0A2P4NXU8_RHIID</name>
<evidence type="ECO:0000313" key="2">
    <source>
        <dbReference type="EMBL" id="POG57965.1"/>
    </source>
</evidence>
<dbReference type="AlphaFoldDB" id="A0A2P4NXU8"/>
<gene>
    <name evidence="2" type="ORF">GLOIN_2v1735026</name>
</gene>
<dbReference type="Proteomes" id="UP000018888">
    <property type="component" value="Unassembled WGS sequence"/>
</dbReference>
<sequence>MIFKYIYIYIYVCGKYAKNCDGRAQVSQYRISLPFTLFTNYLYNLMKGILCANFFFFFAKRTCPHWRR</sequence>
<keyword evidence="1" id="KW-1133">Transmembrane helix</keyword>